<dbReference type="AlphaFoldDB" id="A0A3M7TB23"/>
<name>A0A3M7TB23_BRAPC</name>
<dbReference type="Proteomes" id="UP000276133">
    <property type="component" value="Unassembled WGS sequence"/>
</dbReference>
<evidence type="ECO:0000313" key="1">
    <source>
        <dbReference type="EMBL" id="RNA45189.1"/>
    </source>
</evidence>
<proteinExistence type="predicted"/>
<accession>A0A3M7TB23</accession>
<reference evidence="1 2" key="1">
    <citation type="journal article" date="2018" name="Sci. Rep.">
        <title>Genomic signatures of local adaptation to the degree of environmental predictability in rotifers.</title>
        <authorList>
            <person name="Franch-Gras L."/>
            <person name="Hahn C."/>
            <person name="Garcia-Roger E.M."/>
            <person name="Carmona M.J."/>
            <person name="Serra M."/>
            <person name="Gomez A."/>
        </authorList>
    </citation>
    <scope>NUCLEOTIDE SEQUENCE [LARGE SCALE GENOMIC DNA]</scope>
    <source>
        <strain evidence="1">HYR1</strain>
    </source>
</reference>
<protein>
    <submittedName>
        <fullName evidence="1">Uncharacterized protein</fullName>
    </submittedName>
</protein>
<keyword evidence="2" id="KW-1185">Reference proteome</keyword>
<organism evidence="1 2">
    <name type="scientific">Brachionus plicatilis</name>
    <name type="common">Marine rotifer</name>
    <name type="synonym">Brachionus muelleri</name>
    <dbReference type="NCBI Taxonomy" id="10195"/>
    <lineage>
        <taxon>Eukaryota</taxon>
        <taxon>Metazoa</taxon>
        <taxon>Spiralia</taxon>
        <taxon>Gnathifera</taxon>
        <taxon>Rotifera</taxon>
        <taxon>Eurotatoria</taxon>
        <taxon>Monogononta</taxon>
        <taxon>Pseudotrocha</taxon>
        <taxon>Ploima</taxon>
        <taxon>Brachionidae</taxon>
        <taxon>Brachionus</taxon>
    </lineage>
</organism>
<dbReference type="EMBL" id="REGN01000010">
    <property type="protein sequence ID" value="RNA45189.1"/>
    <property type="molecule type" value="Genomic_DNA"/>
</dbReference>
<sequence>MCLFFKIKKGTIGCSMRNYLIVEFKLSPLECCKLSTIYSSVGVRASGHQIFNLNIYRSRPLLNRPISARQNWKVYYFIPLLNRKKIKNDIHVKQNPNSNLAKNAKTRNILQKL</sequence>
<evidence type="ECO:0000313" key="2">
    <source>
        <dbReference type="Proteomes" id="UP000276133"/>
    </source>
</evidence>
<gene>
    <name evidence="1" type="ORF">BpHYR1_003457</name>
</gene>
<comment type="caution">
    <text evidence="1">The sequence shown here is derived from an EMBL/GenBank/DDBJ whole genome shotgun (WGS) entry which is preliminary data.</text>
</comment>